<evidence type="ECO:0000313" key="4">
    <source>
        <dbReference type="Proteomes" id="UP000034112"/>
    </source>
</evidence>
<dbReference type="InterPro" id="IPR019261">
    <property type="entry name" value="PARG_cat_microbial"/>
</dbReference>
<dbReference type="InterPro" id="IPR043472">
    <property type="entry name" value="Macro_dom-like"/>
</dbReference>
<dbReference type="AlphaFoldDB" id="A0A0F9XJX8"/>
<dbReference type="OMA" id="FAIKDHN"/>
<feature type="region of interest" description="Disordered" evidence="1">
    <location>
        <begin position="55"/>
        <end position="79"/>
    </location>
</feature>
<evidence type="ECO:0000313" key="3">
    <source>
        <dbReference type="EMBL" id="KKP00758.1"/>
    </source>
</evidence>
<dbReference type="PANTHER" id="PTHR35596">
    <property type="entry name" value="DUF2263 DOMAIN-CONTAINING PROTEIN"/>
    <property type="match status" value="1"/>
</dbReference>
<dbReference type="Proteomes" id="UP000034112">
    <property type="component" value="Unassembled WGS sequence"/>
</dbReference>
<comment type="caution">
    <text evidence="3">The sequence shown here is derived from an EMBL/GenBank/DDBJ whole genome shotgun (WGS) entry which is preliminary data.</text>
</comment>
<accession>A0A0F9XJX8</accession>
<dbReference type="Pfam" id="PF10021">
    <property type="entry name" value="PARG_cat_microb"/>
    <property type="match status" value="1"/>
</dbReference>
<dbReference type="Gene3D" id="3.40.220.10">
    <property type="entry name" value="Leucine Aminopeptidase, subunit E, domain 1"/>
    <property type="match status" value="1"/>
</dbReference>
<dbReference type="SUPFAM" id="SSF52949">
    <property type="entry name" value="Macro domain-like"/>
    <property type="match status" value="1"/>
</dbReference>
<dbReference type="InterPro" id="IPR012664">
    <property type="entry name" value="CHP02452"/>
</dbReference>
<reference evidence="4" key="1">
    <citation type="journal article" date="2015" name="Genome Announc.">
        <title>Draft whole-genome sequence of the biocontrol agent Trichoderma harzianum T6776.</title>
        <authorList>
            <person name="Baroncelli R."/>
            <person name="Piaggeschi G."/>
            <person name="Fiorini L."/>
            <person name="Bertolini E."/>
            <person name="Zapparata A."/>
            <person name="Pe M.E."/>
            <person name="Sarrocco S."/>
            <person name="Vannacci G."/>
        </authorList>
    </citation>
    <scope>NUCLEOTIDE SEQUENCE [LARGE SCALE GENOMIC DNA]</scope>
    <source>
        <strain evidence="4">T6776</strain>
    </source>
</reference>
<evidence type="ECO:0000256" key="1">
    <source>
        <dbReference type="SAM" id="MobiDB-lite"/>
    </source>
</evidence>
<name>A0A0F9XJX8_TRIHA</name>
<dbReference type="PANTHER" id="PTHR35596:SF1">
    <property type="entry name" value="MICROBIAL-TYPE PARG CATALYTIC DOMAIN-CONTAINING PROTEIN"/>
    <property type="match status" value="1"/>
</dbReference>
<dbReference type="NCBIfam" id="TIGR02452">
    <property type="entry name" value="TIGR02452 family protein"/>
    <property type="match status" value="1"/>
</dbReference>
<organism evidence="3 4">
    <name type="scientific">Trichoderma harzianum</name>
    <name type="common">Hypocrea lixii</name>
    <dbReference type="NCBI Taxonomy" id="5544"/>
    <lineage>
        <taxon>Eukaryota</taxon>
        <taxon>Fungi</taxon>
        <taxon>Dikarya</taxon>
        <taxon>Ascomycota</taxon>
        <taxon>Pezizomycotina</taxon>
        <taxon>Sordariomycetes</taxon>
        <taxon>Hypocreomycetidae</taxon>
        <taxon>Hypocreales</taxon>
        <taxon>Hypocreaceae</taxon>
        <taxon>Trichoderma</taxon>
    </lineage>
</organism>
<proteinExistence type="predicted"/>
<feature type="domain" description="Microbial-type PARG catalytic" evidence="2">
    <location>
        <begin position="75"/>
        <end position="154"/>
    </location>
</feature>
<gene>
    <name evidence="3" type="ORF">THAR02_07145</name>
</gene>
<dbReference type="OrthoDB" id="9985428at2759"/>
<sequence length="313" mass="34637">MSLSRDERAKAAKLFLNKKVPSILKSNARARKGIENVQLIVDPPRIIPKEAIVPTAAATSSESTKQTDDSDSAPVSQKLPSATISPNCIRIWPVDTLEAASRLSQASPSRIAVLNMASPLRPGGGVLTGATSQEEWLCSRTTLYPSLHEEFYRLPEIGAIYTPDVLVCKIWDTEPSDLKPADQFFIDVITAAMLRLPEVETNQQGELTYSEQKDRDMVLAKMRCVMRILRSRHIKRVVLGAWGCGAYGNPVDEIARSWRRVLLGPQARRPERAEVYDDMEVVFAIKDHNMARRFTTAFGAGAIFEELGGDGVD</sequence>
<protein>
    <recommendedName>
        <fullName evidence="2">Microbial-type PARG catalytic domain-containing protein</fullName>
    </recommendedName>
</protein>
<evidence type="ECO:0000259" key="2">
    <source>
        <dbReference type="Pfam" id="PF10021"/>
    </source>
</evidence>
<dbReference type="EMBL" id="JOKZ01000232">
    <property type="protein sequence ID" value="KKP00758.1"/>
    <property type="molecule type" value="Genomic_DNA"/>
</dbReference>